<dbReference type="EMBL" id="VSSQ01000033">
    <property type="protein sequence ID" value="MPL66643.1"/>
    <property type="molecule type" value="Genomic_DNA"/>
</dbReference>
<gene>
    <name evidence="2" type="primary">ydaF_1</name>
    <name evidence="2" type="ORF">SDC9_12330</name>
</gene>
<dbReference type="EC" id="2.3.1.-" evidence="2"/>
<dbReference type="InterPro" id="IPR051908">
    <property type="entry name" value="Ribosomal_N-acetyltransferase"/>
</dbReference>
<dbReference type="GO" id="GO:0008999">
    <property type="term" value="F:protein-N-terminal-alanine acetyltransferase activity"/>
    <property type="evidence" value="ECO:0007669"/>
    <property type="project" value="TreeGrafter"/>
</dbReference>
<dbReference type="Pfam" id="PF13302">
    <property type="entry name" value="Acetyltransf_3"/>
    <property type="match status" value="1"/>
</dbReference>
<dbReference type="PANTHER" id="PTHR43441">
    <property type="entry name" value="RIBOSOMAL-PROTEIN-SERINE ACETYLTRANSFERASE"/>
    <property type="match status" value="1"/>
</dbReference>
<organism evidence="2">
    <name type="scientific">bioreactor metagenome</name>
    <dbReference type="NCBI Taxonomy" id="1076179"/>
    <lineage>
        <taxon>unclassified sequences</taxon>
        <taxon>metagenomes</taxon>
        <taxon>ecological metagenomes</taxon>
    </lineage>
</organism>
<dbReference type="InterPro" id="IPR016181">
    <property type="entry name" value="Acyl_CoA_acyltransferase"/>
</dbReference>
<dbReference type="AlphaFoldDB" id="A0A644TIA6"/>
<feature type="domain" description="N-acetyltransferase" evidence="1">
    <location>
        <begin position="8"/>
        <end position="169"/>
    </location>
</feature>
<dbReference type="SUPFAM" id="SSF55729">
    <property type="entry name" value="Acyl-CoA N-acyltransferases (Nat)"/>
    <property type="match status" value="1"/>
</dbReference>
<dbReference type="PROSITE" id="PS51186">
    <property type="entry name" value="GNAT"/>
    <property type="match status" value="1"/>
</dbReference>
<comment type="caution">
    <text evidence="2">The sequence shown here is derived from an EMBL/GenBank/DDBJ whole genome shotgun (WGS) entry which is preliminary data.</text>
</comment>
<dbReference type="GO" id="GO:0005737">
    <property type="term" value="C:cytoplasm"/>
    <property type="evidence" value="ECO:0007669"/>
    <property type="project" value="TreeGrafter"/>
</dbReference>
<dbReference type="InterPro" id="IPR000182">
    <property type="entry name" value="GNAT_dom"/>
</dbReference>
<accession>A0A644TIA6</accession>
<sequence length="169" mass="19843">MICIEENLYLRELCRQDAQEIFDAIDTNRPYFEEWLPFVPFTKSVDDSLEYINSVIDAKELVYTIREGKTFFGIIGFKETNIDTKTTELGYWLKEEYQGKGIITKAAKILCDNAFKEREIKRIIIKVEVGNNKSKAIPERLDFVLQGIEKDTFCYNKTLNSYVFYKDNN</sequence>
<proteinExistence type="predicted"/>
<keyword evidence="2" id="KW-0012">Acyltransferase</keyword>
<name>A0A644TIA6_9ZZZZ</name>
<evidence type="ECO:0000259" key="1">
    <source>
        <dbReference type="PROSITE" id="PS51186"/>
    </source>
</evidence>
<keyword evidence="2" id="KW-0808">Transferase</keyword>
<dbReference type="PANTHER" id="PTHR43441:SF11">
    <property type="entry name" value="RIBOSOMAL-PROTEIN-SERINE ACETYLTRANSFERASE"/>
    <property type="match status" value="1"/>
</dbReference>
<dbReference type="GO" id="GO:1990189">
    <property type="term" value="F:protein N-terminal-serine acetyltransferase activity"/>
    <property type="evidence" value="ECO:0007669"/>
    <property type="project" value="TreeGrafter"/>
</dbReference>
<dbReference type="Gene3D" id="3.40.630.30">
    <property type="match status" value="1"/>
</dbReference>
<evidence type="ECO:0000313" key="2">
    <source>
        <dbReference type="EMBL" id="MPL66643.1"/>
    </source>
</evidence>
<protein>
    <submittedName>
        <fullName evidence="2">Putative ribosomal N-acetyltransferase YdaF</fullName>
        <ecNumber evidence="2">2.3.1.-</ecNumber>
    </submittedName>
</protein>
<reference evidence="2" key="1">
    <citation type="submission" date="2019-08" db="EMBL/GenBank/DDBJ databases">
        <authorList>
            <person name="Kucharzyk K."/>
            <person name="Murdoch R.W."/>
            <person name="Higgins S."/>
            <person name="Loffler F."/>
        </authorList>
    </citation>
    <scope>NUCLEOTIDE SEQUENCE</scope>
</reference>